<organism evidence="9 10">
    <name type="scientific">Roseibium aggregatum</name>
    <dbReference type="NCBI Taxonomy" id="187304"/>
    <lineage>
        <taxon>Bacteria</taxon>
        <taxon>Pseudomonadati</taxon>
        <taxon>Pseudomonadota</taxon>
        <taxon>Alphaproteobacteria</taxon>
        <taxon>Hyphomicrobiales</taxon>
        <taxon>Stappiaceae</taxon>
        <taxon>Roseibium</taxon>
    </lineage>
</organism>
<feature type="transmembrane region" description="Helical" evidence="7">
    <location>
        <begin position="402"/>
        <end position="425"/>
    </location>
</feature>
<feature type="transmembrane region" description="Helical" evidence="7">
    <location>
        <begin position="274"/>
        <end position="295"/>
    </location>
</feature>
<evidence type="ECO:0000256" key="4">
    <source>
        <dbReference type="ARBA" id="ARBA00022692"/>
    </source>
</evidence>
<keyword evidence="5 7" id="KW-1133">Transmembrane helix</keyword>
<feature type="transmembrane region" description="Helical" evidence="7">
    <location>
        <begin position="89"/>
        <end position="122"/>
    </location>
</feature>
<evidence type="ECO:0000256" key="7">
    <source>
        <dbReference type="RuleBase" id="RU369079"/>
    </source>
</evidence>
<evidence type="ECO:0000256" key="5">
    <source>
        <dbReference type="ARBA" id="ARBA00022989"/>
    </source>
</evidence>
<protein>
    <recommendedName>
        <fullName evidence="7">TRAP transporter large permease protein</fullName>
    </recommendedName>
</protein>
<keyword evidence="7" id="KW-0813">Transport</keyword>
<dbReference type="PANTHER" id="PTHR33362:SF5">
    <property type="entry name" value="C4-DICARBOXYLATE TRAP TRANSPORTER LARGE PERMEASE PROTEIN DCTM"/>
    <property type="match status" value="1"/>
</dbReference>
<reference evidence="9" key="1">
    <citation type="submission" date="2020-12" db="EMBL/GenBank/DDBJ databases">
        <title>Oil enriched cultivation method for isolating marine PHA-producing bacteria.</title>
        <authorList>
            <person name="Zheng W."/>
            <person name="Yu S."/>
            <person name="Huang Y."/>
        </authorList>
    </citation>
    <scope>NUCLEOTIDE SEQUENCE</scope>
    <source>
        <strain evidence="9">SY-2-12</strain>
    </source>
</reference>
<feature type="transmembrane region" description="Helical" evidence="7">
    <location>
        <begin position="134"/>
        <end position="161"/>
    </location>
</feature>
<accession>A0A939J6V9</accession>
<feature type="transmembrane region" description="Helical" evidence="7">
    <location>
        <begin position="167"/>
        <end position="192"/>
    </location>
</feature>
<evidence type="ECO:0000256" key="2">
    <source>
        <dbReference type="ARBA" id="ARBA00022475"/>
    </source>
</evidence>
<dbReference type="Proteomes" id="UP000664096">
    <property type="component" value="Unassembled WGS sequence"/>
</dbReference>
<evidence type="ECO:0000256" key="3">
    <source>
        <dbReference type="ARBA" id="ARBA00022519"/>
    </source>
</evidence>
<dbReference type="PANTHER" id="PTHR33362">
    <property type="entry name" value="SIALIC ACID TRAP TRANSPORTER PERMEASE PROTEIN SIAT-RELATED"/>
    <property type="match status" value="1"/>
</dbReference>
<dbReference type="EMBL" id="JAEKJZ010000006">
    <property type="protein sequence ID" value="MBN9673184.1"/>
    <property type="molecule type" value="Genomic_DNA"/>
</dbReference>
<keyword evidence="2" id="KW-1003">Cell membrane</keyword>
<evidence type="ECO:0000313" key="9">
    <source>
        <dbReference type="EMBL" id="MBN9673184.1"/>
    </source>
</evidence>
<evidence type="ECO:0000256" key="1">
    <source>
        <dbReference type="ARBA" id="ARBA00004429"/>
    </source>
</evidence>
<comment type="subunit">
    <text evidence="7">The complex comprises the extracytoplasmic solute receptor protein and the two transmembrane proteins.</text>
</comment>
<feature type="transmembrane region" description="Helical" evidence="7">
    <location>
        <begin position="219"/>
        <end position="237"/>
    </location>
</feature>
<dbReference type="PIRSF" id="PIRSF006066">
    <property type="entry name" value="HI0050"/>
    <property type="match status" value="1"/>
</dbReference>
<evidence type="ECO:0000259" key="8">
    <source>
        <dbReference type="Pfam" id="PF06808"/>
    </source>
</evidence>
<comment type="subcellular location">
    <subcellularLocation>
        <location evidence="1 7">Cell inner membrane</location>
        <topology evidence="1 7">Multi-pass membrane protein</topology>
    </subcellularLocation>
</comment>
<feature type="transmembrane region" description="Helical" evidence="7">
    <location>
        <begin position="361"/>
        <end position="382"/>
    </location>
</feature>
<comment type="caution">
    <text evidence="7">Lacks conserved residue(s) required for the propagation of feature annotation.</text>
</comment>
<proteinExistence type="inferred from homology"/>
<feature type="transmembrane region" description="Helical" evidence="7">
    <location>
        <begin position="315"/>
        <end position="333"/>
    </location>
</feature>
<dbReference type="GO" id="GO:0022857">
    <property type="term" value="F:transmembrane transporter activity"/>
    <property type="evidence" value="ECO:0007669"/>
    <property type="project" value="UniProtKB-UniRule"/>
</dbReference>
<sequence>MTTIYILAALFSLLLIRVPVAFALGGLGLALLLLGGFSPLMAPQAILSTLDGFILLSVPLFLLMSNILLKGGVGRDLFAAVHAWVGHFPGGLAVATILSCGIFAAISGSSVATAATIGTVAIPEMIERGYERRFVYGLLAAGGTLGILIPPSIPMIVYGFVTEQSVIALFLAGIGPGLLLVAFFIIFSMIYARRFKAVQDVQDVQEISSEERWNATLRALPSILLAAIVILVIYTGIATPTEAAAIGFAFALLITGVLLRSLSWQGLKEAAFESMATTVAILLIVAGAKVFGKAITLYRIPQDISVFIGQNIDTPLMFILVVSVVLLIMGLVFEALSMVLIMTPVLLPAALALGFDPIWFGVYMVVMVECALITPPVGLNLYVIQSVAKARLADVSRGVMPFLLLMLVSVAILYVWTDLALYIPFKF</sequence>
<name>A0A939J6V9_9HYPH</name>
<dbReference type="GO" id="GO:0005886">
    <property type="term" value="C:plasma membrane"/>
    <property type="evidence" value="ECO:0007669"/>
    <property type="project" value="UniProtKB-SubCell"/>
</dbReference>
<dbReference type="NCBIfam" id="TIGR00786">
    <property type="entry name" value="dctM"/>
    <property type="match status" value="1"/>
</dbReference>
<dbReference type="Pfam" id="PF06808">
    <property type="entry name" value="DctM"/>
    <property type="match status" value="1"/>
</dbReference>
<feature type="domain" description="TRAP C4-dicarboxylate transport system permease DctM subunit" evidence="8">
    <location>
        <begin position="8"/>
        <end position="415"/>
    </location>
</feature>
<comment type="similarity">
    <text evidence="7">Belongs to the TRAP transporter large permease family.</text>
</comment>
<feature type="transmembrane region" description="Helical" evidence="7">
    <location>
        <begin position="46"/>
        <end position="69"/>
    </location>
</feature>
<evidence type="ECO:0000256" key="6">
    <source>
        <dbReference type="ARBA" id="ARBA00023136"/>
    </source>
</evidence>
<keyword evidence="4 7" id="KW-0812">Transmembrane</keyword>
<feature type="transmembrane region" description="Helical" evidence="7">
    <location>
        <begin position="6"/>
        <end position="34"/>
    </location>
</feature>
<gene>
    <name evidence="9" type="ORF">JF539_22695</name>
</gene>
<dbReference type="InterPro" id="IPR004681">
    <property type="entry name" value="TRAP_DctM"/>
</dbReference>
<keyword evidence="3 7" id="KW-0997">Cell inner membrane</keyword>
<comment type="caution">
    <text evidence="9">The sequence shown here is derived from an EMBL/GenBank/DDBJ whole genome shotgun (WGS) entry which is preliminary data.</text>
</comment>
<dbReference type="RefSeq" id="WP_207143035.1">
    <property type="nucleotide sequence ID" value="NZ_JAEKJZ010000006.1"/>
</dbReference>
<comment type="function">
    <text evidence="7">Part of the tripartite ATP-independent periplasmic (TRAP) transport system.</text>
</comment>
<evidence type="ECO:0000313" key="10">
    <source>
        <dbReference type="Proteomes" id="UP000664096"/>
    </source>
</evidence>
<dbReference type="InterPro" id="IPR010656">
    <property type="entry name" value="DctM"/>
</dbReference>
<dbReference type="AlphaFoldDB" id="A0A939J6V9"/>
<keyword evidence="6 7" id="KW-0472">Membrane</keyword>